<dbReference type="GO" id="GO:0016020">
    <property type="term" value="C:membrane"/>
    <property type="evidence" value="ECO:0007669"/>
    <property type="project" value="InterPro"/>
</dbReference>
<proteinExistence type="predicted"/>
<evidence type="ECO:0008006" key="10">
    <source>
        <dbReference type="Google" id="ProtNLM"/>
    </source>
</evidence>
<evidence type="ECO:0000256" key="3">
    <source>
        <dbReference type="ARBA" id="ARBA00022692"/>
    </source>
</evidence>
<evidence type="ECO:0000256" key="4">
    <source>
        <dbReference type="ARBA" id="ARBA00022989"/>
    </source>
</evidence>
<keyword evidence="3 7" id="KW-0812">Transmembrane</keyword>
<evidence type="ECO:0000256" key="2">
    <source>
        <dbReference type="ARBA" id="ARBA00022475"/>
    </source>
</evidence>
<dbReference type="OrthoDB" id="5191841at2"/>
<keyword evidence="9" id="KW-1185">Reference proteome</keyword>
<dbReference type="InterPro" id="IPR022781">
    <property type="entry name" value="Flagellar_biosynth_FliO"/>
</dbReference>
<reference evidence="8 9" key="1">
    <citation type="submission" date="2019-04" db="EMBL/GenBank/DDBJ databases">
        <authorList>
            <person name="Dong K."/>
        </authorList>
    </citation>
    <scope>NUCLEOTIDE SEQUENCE [LARGE SCALE GENOMIC DNA]</scope>
    <source>
        <strain evidence="9">dk3543</strain>
    </source>
</reference>
<keyword evidence="2" id="KW-1003">Cell membrane</keyword>
<evidence type="ECO:0000256" key="7">
    <source>
        <dbReference type="SAM" id="Phobius"/>
    </source>
</evidence>
<name>A0A4U2YSR5_9ACTN</name>
<evidence type="ECO:0000313" key="9">
    <source>
        <dbReference type="Proteomes" id="UP000307808"/>
    </source>
</evidence>
<dbReference type="Proteomes" id="UP000307808">
    <property type="component" value="Unassembled WGS sequence"/>
</dbReference>
<dbReference type="EMBL" id="SZPY01000001">
    <property type="protein sequence ID" value="TKI64508.1"/>
    <property type="molecule type" value="Genomic_DNA"/>
</dbReference>
<dbReference type="GO" id="GO:0044781">
    <property type="term" value="P:bacterial-type flagellum organization"/>
    <property type="evidence" value="ECO:0007669"/>
    <property type="project" value="InterPro"/>
</dbReference>
<feature type="region of interest" description="Disordered" evidence="6">
    <location>
        <begin position="115"/>
        <end position="140"/>
    </location>
</feature>
<evidence type="ECO:0000256" key="5">
    <source>
        <dbReference type="ARBA" id="ARBA00023136"/>
    </source>
</evidence>
<keyword evidence="5 7" id="KW-0472">Membrane</keyword>
<feature type="transmembrane region" description="Helical" evidence="7">
    <location>
        <begin position="6"/>
        <end position="23"/>
    </location>
</feature>
<evidence type="ECO:0000313" key="8">
    <source>
        <dbReference type="EMBL" id="TKI64508.1"/>
    </source>
</evidence>
<dbReference type="AlphaFoldDB" id="A0A4U2YSR5"/>
<evidence type="ECO:0000256" key="6">
    <source>
        <dbReference type="SAM" id="MobiDB-lite"/>
    </source>
</evidence>
<protein>
    <recommendedName>
        <fullName evidence="10">Flagellar protein</fullName>
    </recommendedName>
</protein>
<accession>A0A4U2YSR5</accession>
<keyword evidence="4 7" id="KW-1133">Transmembrane helix</keyword>
<comment type="subcellular location">
    <subcellularLocation>
        <location evidence="1">Cell membrane</location>
    </subcellularLocation>
</comment>
<dbReference type="Pfam" id="PF04347">
    <property type="entry name" value="FliO"/>
    <property type="match status" value="1"/>
</dbReference>
<sequence>MLELTLRLIFSLAVVVGLLLLLARFGARRFSGGAGSLVNVVHRQPLSRTSAVAVVTVGSRVLVLGTTEQQVSVLAELDPEELVTEEQVAEALAVPTSGSTDASDTAGAEAPTASLPATQALTPPKHLGNQPGFGGLNGSVLSPSTWKQALAALSTPTRKAS</sequence>
<comment type="caution">
    <text evidence="8">The sequence shown here is derived from an EMBL/GenBank/DDBJ whole genome shotgun (WGS) entry which is preliminary data.</text>
</comment>
<dbReference type="RefSeq" id="WP_137064966.1">
    <property type="nucleotide sequence ID" value="NZ_CP040748.1"/>
</dbReference>
<organism evidence="8 9">
    <name type="scientific">Nocardioides jishulii</name>
    <dbReference type="NCBI Taxonomy" id="2575440"/>
    <lineage>
        <taxon>Bacteria</taxon>
        <taxon>Bacillati</taxon>
        <taxon>Actinomycetota</taxon>
        <taxon>Actinomycetes</taxon>
        <taxon>Propionibacteriales</taxon>
        <taxon>Nocardioidaceae</taxon>
        <taxon>Nocardioides</taxon>
    </lineage>
</organism>
<gene>
    <name evidence="8" type="ORF">FC770_05130</name>
</gene>
<evidence type="ECO:0000256" key="1">
    <source>
        <dbReference type="ARBA" id="ARBA00004236"/>
    </source>
</evidence>